<comment type="caution">
    <text evidence="1">The sequence shown here is derived from an EMBL/GenBank/DDBJ whole genome shotgun (WGS) entry which is preliminary data.</text>
</comment>
<dbReference type="Proteomes" id="UP000030108">
    <property type="component" value="Unassembled WGS sequence"/>
</dbReference>
<proteinExistence type="predicted"/>
<gene>
    <name evidence="1" type="ORF">RSOL_112120</name>
</gene>
<feature type="non-terminal residue" evidence="1">
    <location>
        <position position="140"/>
    </location>
</feature>
<name>X8J235_9AGAM</name>
<keyword evidence="1" id="KW-0548">Nucleotidyltransferase</keyword>
<keyword evidence="1" id="KW-0695">RNA-directed DNA polymerase</keyword>
<dbReference type="AlphaFoldDB" id="X8J235"/>
<evidence type="ECO:0000313" key="1">
    <source>
        <dbReference type="EMBL" id="EUC55356.1"/>
    </source>
</evidence>
<organism evidence="1 2">
    <name type="scientific">Rhizoctonia solani AG-3 Rhs1AP</name>
    <dbReference type="NCBI Taxonomy" id="1086054"/>
    <lineage>
        <taxon>Eukaryota</taxon>
        <taxon>Fungi</taxon>
        <taxon>Dikarya</taxon>
        <taxon>Basidiomycota</taxon>
        <taxon>Agaricomycotina</taxon>
        <taxon>Agaricomycetes</taxon>
        <taxon>Cantharellales</taxon>
        <taxon>Ceratobasidiaceae</taxon>
        <taxon>Rhizoctonia</taxon>
    </lineage>
</organism>
<reference evidence="2" key="1">
    <citation type="journal article" date="2014" name="Genome Announc.">
        <title>Draft genome sequence of the plant-pathogenic soil fungus Rhizoctonia solani anastomosis group 3 strain Rhs1AP.</title>
        <authorList>
            <person name="Cubeta M.A."/>
            <person name="Thomas E."/>
            <person name="Dean R.A."/>
            <person name="Jabaji S."/>
            <person name="Neate S.M."/>
            <person name="Tavantzis S."/>
            <person name="Toda T."/>
            <person name="Vilgalys R."/>
            <person name="Bharathan N."/>
            <person name="Fedorova-Abrams N."/>
            <person name="Pakala S.B."/>
            <person name="Pakala S.M."/>
            <person name="Zafar N."/>
            <person name="Joardar V."/>
            <person name="Losada L."/>
            <person name="Nierman W.C."/>
        </authorList>
    </citation>
    <scope>NUCLEOTIDE SEQUENCE [LARGE SCALE GENOMIC DNA]</scope>
    <source>
        <strain evidence="2">AG-3</strain>
    </source>
</reference>
<keyword evidence="1" id="KW-0808">Transferase</keyword>
<accession>X8J235</accession>
<dbReference type="GO" id="GO:0003964">
    <property type="term" value="F:RNA-directed DNA polymerase activity"/>
    <property type="evidence" value="ECO:0007669"/>
    <property type="project" value="UniProtKB-KW"/>
</dbReference>
<sequence>MMATNRILAEAHWTASDAHAKFADKYPNISPRHFLAHSRTLTRSKATLLFRLTAGHVQLKQHLYRLQLVDSPKCDHCGNDSETTTHFLFRCPHYARQRREHLASRGPDYLRLAFLLHAPSALEPLFDYVKATGRFADLVR</sequence>
<dbReference type="EMBL" id="JATN01000322">
    <property type="protein sequence ID" value="EUC55356.1"/>
    <property type="molecule type" value="Genomic_DNA"/>
</dbReference>
<evidence type="ECO:0000313" key="2">
    <source>
        <dbReference type="Proteomes" id="UP000030108"/>
    </source>
</evidence>
<protein>
    <submittedName>
        <fullName evidence="1">Reverse transcriptase from transposon X-element protein, putative</fullName>
    </submittedName>
</protein>